<evidence type="ECO:0000313" key="1">
    <source>
        <dbReference type="EMBL" id="OVE49472.1"/>
    </source>
</evidence>
<evidence type="ECO:0000313" key="2">
    <source>
        <dbReference type="Proteomes" id="UP000196342"/>
    </source>
</evidence>
<reference evidence="1 2" key="1">
    <citation type="submission" date="2017-05" db="EMBL/GenBank/DDBJ databases">
        <title>Chromobacterium violaceum GHPS1 isolated from Hydrocarbon polluted soil in French Guiana display an awesome secondary metabolite arsenal and a battery of drug and heavy-metal-resistance and detoxification of xenobiotics proteins.</title>
        <authorList>
            <person name="Belbahri L."/>
        </authorList>
    </citation>
    <scope>NUCLEOTIDE SEQUENCE [LARGE SCALE GENOMIC DNA]</scope>
    <source>
        <strain evidence="1 2">GHPS1</strain>
    </source>
</reference>
<protein>
    <submittedName>
        <fullName evidence="1">Uncharacterized protein</fullName>
    </submittedName>
</protein>
<organism evidence="1 2">
    <name type="scientific">Chromobacterium violaceum</name>
    <dbReference type="NCBI Taxonomy" id="536"/>
    <lineage>
        <taxon>Bacteria</taxon>
        <taxon>Pseudomonadati</taxon>
        <taxon>Pseudomonadota</taxon>
        <taxon>Betaproteobacteria</taxon>
        <taxon>Neisseriales</taxon>
        <taxon>Chromobacteriaceae</taxon>
        <taxon>Chromobacterium</taxon>
    </lineage>
</organism>
<dbReference type="EMBL" id="NHOO01000004">
    <property type="protein sequence ID" value="OVE49472.1"/>
    <property type="molecule type" value="Genomic_DNA"/>
</dbReference>
<keyword evidence="2" id="KW-1185">Reference proteome</keyword>
<comment type="caution">
    <text evidence="1">The sequence shown here is derived from an EMBL/GenBank/DDBJ whole genome shotgun (WGS) entry which is preliminary data.</text>
</comment>
<accession>A0A202BDI8</accession>
<dbReference type="Proteomes" id="UP000196342">
    <property type="component" value="Unassembled WGS sequence"/>
</dbReference>
<dbReference type="AlphaFoldDB" id="A0A202BDI8"/>
<gene>
    <name evidence="1" type="ORF">CBW21_06205</name>
</gene>
<name>A0A202BDI8_CHRVL</name>
<sequence>MEARRQQQIADYRDRHREVLREKWRAKAQARRNQDKIVPDLAYRATVRKAVDRQAQRRREDPDYRALLLTRASNNYARWVAEARRQIELGIDGKERRQYENSRNHGKEYSRRRLEKLRQCPLAYRQYLDQQRVATSKSYLKMRNDPERWQEHQRKQRAYKAERALAELLQIGQQLEKLNTENSDE</sequence>
<proteinExistence type="predicted"/>